<dbReference type="InterPro" id="IPR000801">
    <property type="entry name" value="Esterase-like"/>
</dbReference>
<feature type="signal peptide" evidence="3">
    <location>
        <begin position="1"/>
        <end position="21"/>
    </location>
</feature>
<dbReference type="InterPro" id="IPR050955">
    <property type="entry name" value="Plant_Biomass_Hydrol_Est"/>
</dbReference>
<evidence type="ECO:0000256" key="2">
    <source>
        <dbReference type="ARBA" id="ARBA00022801"/>
    </source>
</evidence>
<evidence type="ECO:0000256" key="1">
    <source>
        <dbReference type="ARBA" id="ARBA00022729"/>
    </source>
</evidence>
<dbReference type="RefSeq" id="WP_241934469.1">
    <property type="nucleotide sequence ID" value="NZ_JALBGC010000001.1"/>
</dbReference>
<keyword evidence="1 3" id="KW-0732">Signal</keyword>
<gene>
    <name evidence="4" type="ORF">MON38_02060</name>
</gene>
<evidence type="ECO:0000313" key="5">
    <source>
        <dbReference type="Proteomes" id="UP001139193"/>
    </source>
</evidence>
<protein>
    <submittedName>
        <fullName evidence="4">Alpha/beta hydrolase-fold protein</fullName>
    </submittedName>
</protein>
<proteinExistence type="predicted"/>
<dbReference type="AlphaFoldDB" id="A0A9X2ADX4"/>
<dbReference type="SUPFAM" id="SSF53474">
    <property type="entry name" value="alpha/beta-Hydrolases"/>
    <property type="match status" value="1"/>
</dbReference>
<evidence type="ECO:0000256" key="3">
    <source>
        <dbReference type="SAM" id="SignalP"/>
    </source>
</evidence>
<dbReference type="Proteomes" id="UP001139193">
    <property type="component" value="Unassembled WGS sequence"/>
</dbReference>
<dbReference type="EMBL" id="JALBGC010000001">
    <property type="protein sequence ID" value="MCI1186187.1"/>
    <property type="molecule type" value="Genomic_DNA"/>
</dbReference>
<name>A0A9X2ADX4_9BACT</name>
<sequence>MQANILLILLAAVVLPGISLAQPTAPTYSQLLERAETQLQARDHCAAVASFEQAFAPDSTRANEFELFGAASAAANCPARRALAWRWLGQLSHRSLHMQPHDLDNIAQDPNLAPLKADAAWPRWLAAMRTALARQAAAARTRSANWVAASQARALPWPGSGQRKMGHFAAAQPGFALYFRRVPNDTVRMPYLVRVPAGYSPARPAPVVVYLHGGVVSTAQFGYANPDVGIEEPVFAAAPANAIVVFPFGRKSFGWVEQPAAFAQVEAIVREVQARYHTDPRGPVLGGLSNGGSAALWFASQRPAAFSGFYAFSPAPRLPLGASYGQLGQGKPCYQFSAQDDSIYPYAAVKATFEARPAQARRWELQAVAQGEHGFLFGPEGPALLRQTLARLCGRP</sequence>
<dbReference type="Pfam" id="PF00756">
    <property type="entry name" value="Esterase"/>
    <property type="match status" value="1"/>
</dbReference>
<reference evidence="4" key="1">
    <citation type="submission" date="2022-03" db="EMBL/GenBank/DDBJ databases">
        <title>Bacterial whole genome sequence for Hymenobacter sp. DH14.</title>
        <authorList>
            <person name="Le V."/>
        </authorList>
    </citation>
    <scope>NUCLEOTIDE SEQUENCE</scope>
    <source>
        <strain evidence="4">DH14</strain>
    </source>
</reference>
<dbReference type="InterPro" id="IPR029058">
    <property type="entry name" value="AB_hydrolase_fold"/>
</dbReference>
<comment type="caution">
    <text evidence="4">The sequence shown here is derived from an EMBL/GenBank/DDBJ whole genome shotgun (WGS) entry which is preliminary data.</text>
</comment>
<dbReference type="PANTHER" id="PTHR43037">
    <property type="entry name" value="UNNAMED PRODUCT-RELATED"/>
    <property type="match status" value="1"/>
</dbReference>
<feature type="chain" id="PRO_5040755069" evidence="3">
    <location>
        <begin position="22"/>
        <end position="396"/>
    </location>
</feature>
<accession>A0A9X2ADX4</accession>
<organism evidence="4 5">
    <name type="scientific">Hymenobacter cyanobacteriorum</name>
    <dbReference type="NCBI Taxonomy" id="2926463"/>
    <lineage>
        <taxon>Bacteria</taxon>
        <taxon>Pseudomonadati</taxon>
        <taxon>Bacteroidota</taxon>
        <taxon>Cytophagia</taxon>
        <taxon>Cytophagales</taxon>
        <taxon>Hymenobacteraceae</taxon>
        <taxon>Hymenobacter</taxon>
    </lineage>
</organism>
<dbReference type="Gene3D" id="3.40.50.1820">
    <property type="entry name" value="alpha/beta hydrolase"/>
    <property type="match status" value="1"/>
</dbReference>
<keyword evidence="5" id="KW-1185">Reference proteome</keyword>
<dbReference type="PANTHER" id="PTHR43037:SF5">
    <property type="entry name" value="FERULOYL ESTERASE"/>
    <property type="match status" value="1"/>
</dbReference>
<evidence type="ECO:0000313" key="4">
    <source>
        <dbReference type="EMBL" id="MCI1186187.1"/>
    </source>
</evidence>
<dbReference type="GO" id="GO:0016787">
    <property type="term" value="F:hydrolase activity"/>
    <property type="evidence" value="ECO:0007669"/>
    <property type="project" value="UniProtKB-KW"/>
</dbReference>
<keyword evidence="2 4" id="KW-0378">Hydrolase</keyword>